<dbReference type="PANTHER" id="PTHR31005:SF8">
    <property type="entry name" value="DUF4139 DOMAIN-CONTAINING PROTEIN"/>
    <property type="match status" value="1"/>
</dbReference>
<feature type="chain" id="PRO_5047171462" evidence="1">
    <location>
        <begin position="20"/>
        <end position="532"/>
    </location>
</feature>
<accession>A0ABS1L0I3</accession>
<sequence length="532" mass="59019">MKKVSFALIALLCGFTAFSQQPIVLKPKIQEVVVYLSGAEIQFVESVSLKKGTNVVHFKGLSPALEQNSVQVVVGSTVDVVSVSTETQTLNAQDINPRVKALTDTTALLADNIALVNNQIDAYQVEKKMLEQNQHLGGAQAAVSLVELTKAADFFRERTLKINQALFGLTKTQSKLTQLLQQKTNELTAESQKTNPLRYTVVVTVNSKTDQAVEFRLRHLVNDCGWEASYDIVAPEIGKPVTLKYKADIYNETHIDWRDVKLSLSTGDISQNATRPYLTTWILNYTSQANEGTLNATAQNLSQDKSVASAETEERTVSELNTSFVLDQHHTIAANGQPYHITLQDESLQASFEYITLPKLEMSAFLLAKVTGWEKLNLMDGTAKVYFGNAYVGESNINTRLIGDTLELSLGRDNQIVVSRSKVEDTGNTPSIGGKRSESFVYEIQLRNNRKVPVSIRVQDQIPVSQEKDITVETSELSGANLNAPSGRLQWVKTLGSGETSKFKIAFTVRYPKNKTVSIRKSRTVRSPRYRH</sequence>
<dbReference type="RefSeq" id="WP_202014083.1">
    <property type="nucleotide sequence ID" value="NZ_JAERRB010000011.1"/>
</dbReference>
<protein>
    <submittedName>
        <fullName evidence="4">DUF4139 domain-containing protein</fullName>
    </submittedName>
</protein>
<name>A0ABS1L0I3_9BACT</name>
<dbReference type="Pfam" id="PF13600">
    <property type="entry name" value="DUF4140"/>
    <property type="match status" value="1"/>
</dbReference>
<dbReference type="NCBIfam" id="TIGR02231">
    <property type="entry name" value="mucoidy inhibitor MuiA family protein"/>
    <property type="match status" value="1"/>
</dbReference>
<reference evidence="4 5" key="1">
    <citation type="submission" date="2021-01" db="EMBL/GenBank/DDBJ databases">
        <title>Chryseolinea sp. Jin1 Genome sequencing and assembly.</title>
        <authorList>
            <person name="Kim I."/>
        </authorList>
    </citation>
    <scope>NUCLEOTIDE SEQUENCE [LARGE SCALE GENOMIC DNA]</scope>
    <source>
        <strain evidence="4 5">Jin1</strain>
    </source>
</reference>
<feature type="domain" description="DUF4140" evidence="3">
    <location>
        <begin position="32"/>
        <end position="130"/>
    </location>
</feature>
<gene>
    <name evidence="4" type="ORF">JI741_24555</name>
</gene>
<feature type="domain" description="DUF4139" evidence="2">
    <location>
        <begin position="217"/>
        <end position="513"/>
    </location>
</feature>
<evidence type="ECO:0000313" key="4">
    <source>
        <dbReference type="EMBL" id="MBL0744427.1"/>
    </source>
</evidence>
<dbReference type="EMBL" id="JAERRB010000011">
    <property type="protein sequence ID" value="MBL0744427.1"/>
    <property type="molecule type" value="Genomic_DNA"/>
</dbReference>
<dbReference type="PANTHER" id="PTHR31005">
    <property type="entry name" value="DUF4139 DOMAIN-CONTAINING PROTEIN"/>
    <property type="match status" value="1"/>
</dbReference>
<comment type="caution">
    <text evidence="4">The sequence shown here is derived from an EMBL/GenBank/DDBJ whole genome shotgun (WGS) entry which is preliminary data.</text>
</comment>
<dbReference type="InterPro" id="IPR037291">
    <property type="entry name" value="DUF4139"/>
</dbReference>
<dbReference type="InterPro" id="IPR025554">
    <property type="entry name" value="DUF4140"/>
</dbReference>
<proteinExistence type="predicted"/>
<evidence type="ECO:0000259" key="2">
    <source>
        <dbReference type="Pfam" id="PF13598"/>
    </source>
</evidence>
<keyword evidence="5" id="KW-1185">Reference proteome</keyword>
<dbReference type="Pfam" id="PF13598">
    <property type="entry name" value="DUF4139"/>
    <property type="match status" value="1"/>
</dbReference>
<feature type="signal peptide" evidence="1">
    <location>
        <begin position="1"/>
        <end position="19"/>
    </location>
</feature>
<organism evidence="4 5">
    <name type="scientific">Chryseolinea lacunae</name>
    <dbReference type="NCBI Taxonomy" id="2801331"/>
    <lineage>
        <taxon>Bacteria</taxon>
        <taxon>Pseudomonadati</taxon>
        <taxon>Bacteroidota</taxon>
        <taxon>Cytophagia</taxon>
        <taxon>Cytophagales</taxon>
        <taxon>Fulvivirgaceae</taxon>
        <taxon>Chryseolinea</taxon>
    </lineage>
</organism>
<evidence type="ECO:0000259" key="3">
    <source>
        <dbReference type="Pfam" id="PF13600"/>
    </source>
</evidence>
<dbReference type="InterPro" id="IPR011935">
    <property type="entry name" value="CHP02231"/>
</dbReference>
<dbReference type="Proteomes" id="UP000613030">
    <property type="component" value="Unassembled WGS sequence"/>
</dbReference>
<evidence type="ECO:0000313" key="5">
    <source>
        <dbReference type="Proteomes" id="UP000613030"/>
    </source>
</evidence>
<evidence type="ECO:0000256" key="1">
    <source>
        <dbReference type="SAM" id="SignalP"/>
    </source>
</evidence>
<keyword evidence="1" id="KW-0732">Signal</keyword>